<evidence type="ECO:0000313" key="3">
    <source>
        <dbReference type="Proteomes" id="UP000316798"/>
    </source>
</evidence>
<dbReference type="KEGG" id="rhf:EUB48_18905"/>
<feature type="domain" description="Glycosyltransferase 2-like" evidence="1">
    <location>
        <begin position="12"/>
        <end position="176"/>
    </location>
</feature>
<dbReference type="AlphaFoldDB" id="A0A515DFE5"/>
<evidence type="ECO:0000259" key="1">
    <source>
        <dbReference type="Pfam" id="PF00535"/>
    </source>
</evidence>
<sequence>MMMETEKQPKVSVCVVTYNQENYIQQCLQSIVDQKVSFDFEVIVSDDCSTDDTRSIIKNFKKTYPDLVKVIFQTENIGGLKNYLAVHRSAKGEYVSHVDGDDWLCPGKLEKQVLYLDANETCALVAHRMQIWRSEEKTGTTKENAQSITLSNLLRGHPMFMNSSIMYRRSLLGEIFHLNKSFIDFYVYVAAALRADIGFINEVLGNYRSSIGISSRLNLMPYIEDAIDLASSKVGETRDVARCRARQHLSYATTALCSNDLNLFRTHLSSSIRADRFWMTSRFISFGRFFPKSLKYFLLAYKKRA</sequence>
<keyword evidence="2" id="KW-0808">Transferase</keyword>
<dbReference type="PANTHER" id="PTHR22916:SF71">
    <property type="entry name" value="GLYCOSYL TRANSFERASE"/>
    <property type="match status" value="1"/>
</dbReference>
<dbReference type="OrthoDB" id="9798249at2"/>
<evidence type="ECO:0000313" key="2">
    <source>
        <dbReference type="EMBL" id="QDL39141.1"/>
    </source>
</evidence>
<keyword evidence="3" id="KW-1185">Reference proteome</keyword>
<dbReference type="PANTHER" id="PTHR22916">
    <property type="entry name" value="GLYCOSYLTRANSFERASE"/>
    <property type="match status" value="1"/>
</dbReference>
<proteinExistence type="predicted"/>
<gene>
    <name evidence="2" type="ORF">EUB48_18905</name>
</gene>
<dbReference type="Gene3D" id="3.90.550.10">
    <property type="entry name" value="Spore Coat Polysaccharide Biosynthesis Protein SpsA, Chain A"/>
    <property type="match status" value="1"/>
</dbReference>
<name>A0A515DFE5_9BURK</name>
<dbReference type="GO" id="GO:0016758">
    <property type="term" value="F:hexosyltransferase activity"/>
    <property type="evidence" value="ECO:0007669"/>
    <property type="project" value="UniProtKB-ARBA"/>
</dbReference>
<dbReference type="SUPFAM" id="SSF53448">
    <property type="entry name" value="Nucleotide-diphospho-sugar transferases"/>
    <property type="match status" value="1"/>
</dbReference>
<dbReference type="EMBL" id="CP035503">
    <property type="protein sequence ID" value="QDL39141.1"/>
    <property type="molecule type" value="Genomic_DNA"/>
</dbReference>
<dbReference type="Proteomes" id="UP000316798">
    <property type="component" value="Chromosome"/>
</dbReference>
<dbReference type="InterPro" id="IPR001173">
    <property type="entry name" value="Glyco_trans_2-like"/>
</dbReference>
<dbReference type="InterPro" id="IPR029044">
    <property type="entry name" value="Nucleotide-diphossugar_trans"/>
</dbReference>
<reference evidence="2 3" key="1">
    <citation type="submission" date="2019-01" db="EMBL/GenBank/DDBJ databases">
        <title>Genomic insights into a novel species Rhodoferax sp.</title>
        <authorList>
            <person name="Jin L."/>
        </authorList>
    </citation>
    <scope>NUCLEOTIDE SEQUENCE [LARGE SCALE GENOMIC DNA]</scope>
    <source>
        <strain evidence="2 3">CHu59-6-5</strain>
    </source>
</reference>
<dbReference type="Pfam" id="PF00535">
    <property type="entry name" value="Glycos_transf_2"/>
    <property type="match status" value="1"/>
</dbReference>
<organism evidence="2 3">
    <name type="scientific">Rhodoferax sediminis</name>
    <dbReference type="NCBI Taxonomy" id="2509614"/>
    <lineage>
        <taxon>Bacteria</taxon>
        <taxon>Pseudomonadati</taxon>
        <taxon>Pseudomonadota</taxon>
        <taxon>Betaproteobacteria</taxon>
        <taxon>Burkholderiales</taxon>
        <taxon>Comamonadaceae</taxon>
        <taxon>Rhodoferax</taxon>
    </lineage>
</organism>
<protein>
    <submittedName>
        <fullName evidence="2">Glycosyltransferase</fullName>
    </submittedName>
</protein>
<accession>A0A515DFE5</accession>